<evidence type="ECO:0000256" key="2">
    <source>
        <dbReference type="ARBA" id="ARBA00023125"/>
    </source>
</evidence>
<dbReference type="GO" id="GO:0003677">
    <property type="term" value="F:DNA binding"/>
    <property type="evidence" value="ECO:0007669"/>
    <property type="project" value="UniProtKB-KW"/>
</dbReference>
<keyword evidence="6" id="KW-1185">Reference proteome</keyword>
<dbReference type="Pfam" id="PF01638">
    <property type="entry name" value="HxlR"/>
    <property type="match status" value="1"/>
</dbReference>
<feature type="domain" description="HTH hxlR-type" evidence="4">
    <location>
        <begin position="15"/>
        <end position="118"/>
    </location>
</feature>
<evidence type="ECO:0000259" key="4">
    <source>
        <dbReference type="PROSITE" id="PS51118"/>
    </source>
</evidence>
<evidence type="ECO:0000313" key="5">
    <source>
        <dbReference type="EMBL" id="QHS63395.1"/>
    </source>
</evidence>
<dbReference type="SUPFAM" id="SSF46785">
    <property type="entry name" value="Winged helix' DNA-binding domain"/>
    <property type="match status" value="1"/>
</dbReference>
<evidence type="ECO:0000313" key="6">
    <source>
        <dbReference type="Proteomes" id="UP000476411"/>
    </source>
</evidence>
<keyword evidence="2" id="KW-0238">DNA-binding</keyword>
<dbReference type="InterPro" id="IPR036388">
    <property type="entry name" value="WH-like_DNA-bd_sf"/>
</dbReference>
<accession>A0A6B9ZQ41</accession>
<gene>
    <name evidence="5" type="ORF">GWR21_28550</name>
</gene>
<protein>
    <submittedName>
        <fullName evidence="5">Helix-turn-helix transcriptional regulator</fullName>
    </submittedName>
</protein>
<reference evidence="5 6" key="1">
    <citation type="submission" date="2020-01" db="EMBL/GenBank/DDBJ databases">
        <title>Complete genome sequence of Chitinophaga sp. H33E-04 isolated from quinoa roots.</title>
        <authorList>
            <person name="Weon H.-Y."/>
            <person name="Lee S.A."/>
        </authorList>
    </citation>
    <scope>NUCLEOTIDE SEQUENCE [LARGE SCALE GENOMIC DNA]</scope>
    <source>
        <strain evidence="5 6">H33E-04</strain>
    </source>
</reference>
<proteinExistence type="predicted"/>
<dbReference type="PROSITE" id="PS51118">
    <property type="entry name" value="HTH_HXLR"/>
    <property type="match status" value="1"/>
</dbReference>
<dbReference type="Gene3D" id="1.10.10.10">
    <property type="entry name" value="Winged helix-like DNA-binding domain superfamily/Winged helix DNA-binding domain"/>
    <property type="match status" value="1"/>
</dbReference>
<name>A0A6B9ZQ41_9BACT</name>
<dbReference type="InterPro" id="IPR002577">
    <property type="entry name" value="HTH_HxlR"/>
</dbReference>
<keyword evidence="3" id="KW-0804">Transcription</keyword>
<dbReference type="RefSeq" id="WP_162335111.1">
    <property type="nucleotide sequence ID" value="NZ_CP048113.1"/>
</dbReference>
<keyword evidence="1" id="KW-0805">Transcription regulation</keyword>
<dbReference type="InterPro" id="IPR036390">
    <property type="entry name" value="WH_DNA-bd_sf"/>
</dbReference>
<dbReference type="AlphaFoldDB" id="A0A6B9ZQ41"/>
<organism evidence="5 6">
    <name type="scientific">Chitinophaga agri</name>
    <dbReference type="NCBI Taxonomy" id="2703787"/>
    <lineage>
        <taxon>Bacteria</taxon>
        <taxon>Pseudomonadati</taxon>
        <taxon>Bacteroidota</taxon>
        <taxon>Chitinophagia</taxon>
        <taxon>Chitinophagales</taxon>
        <taxon>Chitinophagaceae</taxon>
        <taxon>Chitinophaga</taxon>
    </lineage>
</organism>
<evidence type="ECO:0000256" key="3">
    <source>
        <dbReference type="ARBA" id="ARBA00023163"/>
    </source>
</evidence>
<dbReference type="KEGG" id="chih:GWR21_28550"/>
<dbReference type="EMBL" id="CP048113">
    <property type="protein sequence ID" value="QHS63395.1"/>
    <property type="molecule type" value="Genomic_DNA"/>
</dbReference>
<dbReference type="PANTHER" id="PTHR33204">
    <property type="entry name" value="TRANSCRIPTIONAL REGULATOR, MARR FAMILY"/>
    <property type="match status" value="1"/>
</dbReference>
<evidence type="ECO:0000256" key="1">
    <source>
        <dbReference type="ARBA" id="ARBA00023015"/>
    </source>
</evidence>
<dbReference type="Proteomes" id="UP000476411">
    <property type="component" value="Chromosome"/>
</dbReference>
<sequence length="129" mass="14292">MPQFTTTPVVSKIECNAALQALSDAIYAIGGKWKLRIILALSEGHNRFNDIQRNIEGISARVLSNELKDMEMNGFISRTVHPGSPAIVSYGLTEYSGTLDNVIRALIEWGMMHRMNIKNGMRETAPLSS</sequence>